<evidence type="ECO:0000256" key="9">
    <source>
        <dbReference type="ARBA" id="ARBA00022741"/>
    </source>
</evidence>
<feature type="domain" description="HAMP" evidence="17">
    <location>
        <begin position="174"/>
        <end position="226"/>
    </location>
</feature>
<keyword evidence="6" id="KW-0597">Phosphoprotein</keyword>
<dbReference type="Pfam" id="PF00512">
    <property type="entry name" value="HisKA"/>
    <property type="match status" value="1"/>
</dbReference>
<evidence type="ECO:0000256" key="12">
    <source>
        <dbReference type="ARBA" id="ARBA00022989"/>
    </source>
</evidence>
<evidence type="ECO:0000256" key="4">
    <source>
        <dbReference type="ARBA" id="ARBA00022475"/>
    </source>
</evidence>
<evidence type="ECO:0000259" key="17">
    <source>
        <dbReference type="PROSITE" id="PS50885"/>
    </source>
</evidence>
<keyword evidence="13" id="KW-0902">Two-component regulatory system</keyword>
<dbReference type="GO" id="GO:0005886">
    <property type="term" value="C:plasma membrane"/>
    <property type="evidence" value="ECO:0007669"/>
    <property type="project" value="UniProtKB-SubCell"/>
</dbReference>
<evidence type="ECO:0000256" key="3">
    <source>
        <dbReference type="ARBA" id="ARBA00012438"/>
    </source>
</evidence>
<protein>
    <recommendedName>
        <fullName evidence="3">histidine kinase</fullName>
        <ecNumber evidence="3">2.7.13.3</ecNumber>
    </recommendedName>
</protein>
<dbReference type="InterPro" id="IPR003594">
    <property type="entry name" value="HATPase_dom"/>
</dbReference>
<dbReference type="Pfam" id="PF02518">
    <property type="entry name" value="HATPase_c"/>
    <property type="match status" value="1"/>
</dbReference>
<accession>A0A974SSG3</accession>
<evidence type="ECO:0000256" key="13">
    <source>
        <dbReference type="ARBA" id="ARBA00023012"/>
    </source>
</evidence>
<reference evidence="18" key="1">
    <citation type="submission" date="2020-11" db="EMBL/GenBank/DDBJ databases">
        <title>Azospira restricta DSM 18626 genome sequence.</title>
        <authorList>
            <person name="Moe W.M."/>
        </authorList>
    </citation>
    <scope>NUCLEOTIDE SEQUENCE</scope>
    <source>
        <strain evidence="18">DSM 18626</strain>
    </source>
</reference>
<evidence type="ECO:0000259" key="16">
    <source>
        <dbReference type="PROSITE" id="PS50109"/>
    </source>
</evidence>
<dbReference type="InterPro" id="IPR004358">
    <property type="entry name" value="Sig_transdc_His_kin-like_C"/>
</dbReference>
<dbReference type="SMART" id="SM00388">
    <property type="entry name" value="HisKA"/>
    <property type="match status" value="1"/>
</dbReference>
<keyword evidence="11" id="KW-0067">ATP-binding</keyword>
<dbReference type="Gene3D" id="3.30.450.300">
    <property type="entry name" value="Sensor histidine kinase RisS, periplasmic domain"/>
    <property type="match status" value="1"/>
</dbReference>
<keyword evidence="12 15" id="KW-1133">Transmembrane helix</keyword>
<dbReference type="InterPro" id="IPR036097">
    <property type="entry name" value="HisK_dim/P_sf"/>
</dbReference>
<evidence type="ECO:0000313" key="18">
    <source>
        <dbReference type="EMBL" id="QRJ65731.1"/>
    </source>
</evidence>
<evidence type="ECO:0000256" key="2">
    <source>
        <dbReference type="ARBA" id="ARBA00004429"/>
    </source>
</evidence>
<dbReference type="SUPFAM" id="SSF47384">
    <property type="entry name" value="Homodimeric domain of signal transducing histidine kinase"/>
    <property type="match status" value="1"/>
</dbReference>
<keyword evidence="14 15" id="KW-0472">Membrane</keyword>
<proteinExistence type="predicted"/>
<dbReference type="AlphaFoldDB" id="A0A974SSG3"/>
<feature type="transmembrane region" description="Helical" evidence="15">
    <location>
        <begin position="154"/>
        <end position="173"/>
    </location>
</feature>
<dbReference type="GO" id="GO:0000155">
    <property type="term" value="F:phosphorelay sensor kinase activity"/>
    <property type="evidence" value="ECO:0007669"/>
    <property type="project" value="InterPro"/>
</dbReference>
<dbReference type="CDD" id="cd00082">
    <property type="entry name" value="HisKA"/>
    <property type="match status" value="1"/>
</dbReference>
<evidence type="ECO:0000256" key="8">
    <source>
        <dbReference type="ARBA" id="ARBA00022692"/>
    </source>
</evidence>
<dbReference type="InterPro" id="IPR038421">
    <property type="entry name" value="RisS_PPD_sf"/>
</dbReference>
<organism evidence="18 19">
    <name type="scientific">Azospira restricta</name>
    <dbReference type="NCBI Taxonomy" id="404405"/>
    <lineage>
        <taxon>Bacteria</taxon>
        <taxon>Pseudomonadati</taxon>
        <taxon>Pseudomonadota</taxon>
        <taxon>Betaproteobacteria</taxon>
        <taxon>Rhodocyclales</taxon>
        <taxon>Rhodocyclaceae</taxon>
        <taxon>Azospira</taxon>
    </lineage>
</organism>
<dbReference type="Gene3D" id="1.10.8.500">
    <property type="entry name" value="HAMP domain in histidine kinase"/>
    <property type="match status" value="1"/>
</dbReference>
<dbReference type="InterPro" id="IPR003661">
    <property type="entry name" value="HisK_dim/P_dom"/>
</dbReference>
<dbReference type="PRINTS" id="PR00344">
    <property type="entry name" value="BCTRLSENSOR"/>
</dbReference>
<gene>
    <name evidence="18" type="ORF">IWH25_12500</name>
</gene>
<evidence type="ECO:0000256" key="5">
    <source>
        <dbReference type="ARBA" id="ARBA00022519"/>
    </source>
</evidence>
<comment type="subcellular location">
    <subcellularLocation>
        <location evidence="2">Cell inner membrane</location>
        <topology evidence="2">Multi-pass membrane protein</topology>
    </subcellularLocation>
</comment>
<dbReference type="SUPFAM" id="SSF55874">
    <property type="entry name" value="ATPase domain of HSP90 chaperone/DNA topoisomerase II/histidine kinase"/>
    <property type="match status" value="1"/>
</dbReference>
<dbReference type="InterPro" id="IPR036890">
    <property type="entry name" value="HATPase_C_sf"/>
</dbReference>
<dbReference type="PANTHER" id="PTHR44936:SF5">
    <property type="entry name" value="SENSOR HISTIDINE KINASE ENVZ"/>
    <property type="match status" value="1"/>
</dbReference>
<dbReference type="SMART" id="SM00304">
    <property type="entry name" value="HAMP"/>
    <property type="match status" value="1"/>
</dbReference>
<dbReference type="Gene3D" id="1.10.287.130">
    <property type="match status" value="1"/>
</dbReference>
<dbReference type="PROSITE" id="PS50109">
    <property type="entry name" value="HIS_KIN"/>
    <property type="match status" value="1"/>
</dbReference>
<dbReference type="Gene3D" id="3.30.565.10">
    <property type="entry name" value="Histidine kinase-like ATPase, C-terminal domain"/>
    <property type="match status" value="1"/>
</dbReference>
<dbReference type="CDD" id="cd06225">
    <property type="entry name" value="HAMP"/>
    <property type="match status" value="1"/>
</dbReference>
<dbReference type="InterPro" id="IPR050980">
    <property type="entry name" value="2C_sensor_his_kinase"/>
</dbReference>
<dbReference type="SMART" id="SM00387">
    <property type="entry name" value="HATPase_c"/>
    <property type="match status" value="1"/>
</dbReference>
<dbReference type="KEGG" id="ares:IWH25_12500"/>
<dbReference type="GO" id="GO:0005524">
    <property type="term" value="F:ATP binding"/>
    <property type="evidence" value="ECO:0007669"/>
    <property type="project" value="UniProtKB-KW"/>
</dbReference>
<comment type="catalytic activity">
    <reaction evidence="1">
        <text>ATP + protein L-histidine = ADP + protein N-phospho-L-histidine.</text>
        <dbReference type="EC" id="2.7.13.3"/>
    </reaction>
</comment>
<dbReference type="SUPFAM" id="SSF158472">
    <property type="entry name" value="HAMP domain-like"/>
    <property type="match status" value="1"/>
</dbReference>
<keyword evidence="7" id="KW-0808">Transferase</keyword>
<evidence type="ECO:0000313" key="19">
    <source>
        <dbReference type="Proteomes" id="UP000663444"/>
    </source>
</evidence>
<keyword evidence="5" id="KW-0997">Cell inner membrane</keyword>
<evidence type="ECO:0000256" key="6">
    <source>
        <dbReference type="ARBA" id="ARBA00022553"/>
    </source>
</evidence>
<evidence type="ECO:0000256" key="10">
    <source>
        <dbReference type="ARBA" id="ARBA00022777"/>
    </source>
</evidence>
<keyword evidence="19" id="KW-1185">Reference proteome</keyword>
<feature type="transmembrane region" description="Helical" evidence="15">
    <location>
        <begin position="6"/>
        <end position="30"/>
    </location>
</feature>
<dbReference type="PANTHER" id="PTHR44936">
    <property type="entry name" value="SENSOR PROTEIN CREC"/>
    <property type="match status" value="1"/>
</dbReference>
<keyword evidence="8 15" id="KW-0812">Transmembrane</keyword>
<dbReference type="Proteomes" id="UP000663444">
    <property type="component" value="Chromosome"/>
</dbReference>
<keyword evidence="4" id="KW-1003">Cell membrane</keyword>
<feature type="domain" description="Histidine kinase" evidence="16">
    <location>
        <begin position="234"/>
        <end position="433"/>
    </location>
</feature>
<evidence type="ECO:0000256" key="1">
    <source>
        <dbReference type="ARBA" id="ARBA00000085"/>
    </source>
</evidence>
<dbReference type="InterPro" id="IPR003660">
    <property type="entry name" value="HAMP_dom"/>
</dbReference>
<dbReference type="PROSITE" id="PS50885">
    <property type="entry name" value="HAMP"/>
    <property type="match status" value="1"/>
</dbReference>
<evidence type="ECO:0000256" key="14">
    <source>
        <dbReference type="ARBA" id="ARBA00023136"/>
    </source>
</evidence>
<dbReference type="InterPro" id="IPR005467">
    <property type="entry name" value="His_kinase_dom"/>
</dbReference>
<evidence type="ECO:0000256" key="15">
    <source>
        <dbReference type="SAM" id="Phobius"/>
    </source>
</evidence>
<dbReference type="Pfam" id="PF00672">
    <property type="entry name" value="HAMP"/>
    <property type="match status" value="1"/>
</dbReference>
<keyword evidence="10" id="KW-0418">Kinase</keyword>
<evidence type="ECO:0000256" key="7">
    <source>
        <dbReference type="ARBA" id="ARBA00022679"/>
    </source>
</evidence>
<keyword evidence="9" id="KW-0547">Nucleotide-binding</keyword>
<dbReference type="EC" id="2.7.13.3" evidence="3"/>
<name>A0A974SSG3_9RHOO</name>
<dbReference type="Pfam" id="PF16524">
    <property type="entry name" value="RisS_PPD"/>
    <property type="match status" value="1"/>
</dbReference>
<dbReference type="InterPro" id="IPR032408">
    <property type="entry name" value="RisS_PPD"/>
</dbReference>
<dbReference type="EMBL" id="CP064781">
    <property type="protein sequence ID" value="QRJ65731.1"/>
    <property type="molecule type" value="Genomic_DNA"/>
</dbReference>
<sequence length="435" mass="47083">MPRTLLVRTFLLVSLLIVVNVAIWATLFGLATREPKARHLAQLTASAVNLTRAALVAAAPAKRRGLLFELSEREGIHLVPAEPEDRVERLPDDAFHALFRAETLRLLGTGTLLAGAVNGEEGIWASFQLDADPDDLYWVMLPLERAQRVFPWHWLGWGVASVVLALLVAWLIVSRVTQPLRVLAHAAREVGRGHRPEPVAVAGADELRQLARAFNQMADDLARNERERAEVLAGISHDLRTPLARLRLEAELSVADAAARDAIAADIEQMDEIIAQFLDYARADAEEAVQPTVPAQLLEEIAARYARSGTPVAVAAAPATAVPLRPLAVRRALGNLIDNARKYAGGEITLAAAIADGMLRIDVLDRGPGIPEAEIERMKRPFTRLENARTDAAGTGLGLAIVERVARLHGGRFTLAARAGGGLAASLWIPLTEKT</sequence>
<evidence type="ECO:0000256" key="11">
    <source>
        <dbReference type="ARBA" id="ARBA00022840"/>
    </source>
</evidence>